<proteinExistence type="predicted"/>
<reference evidence="2 3" key="1">
    <citation type="submission" date="2021-09" db="EMBL/GenBank/DDBJ databases">
        <title>Lysobacter sp. 13A isolated from the river sediment.</title>
        <authorList>
            <person name="Liu H."/>
            <person name="Li S."/>
            <person name="Mao S."/>
        </authorList>
    </citation>
    <scope>NUCLEOTIDE SEQUENCE [LARGE SCALE GENOMIC DNA]</scope>
    <source>
        <strain evidence="2 3">13A</strain>
    </source>
</reference>
<accession>A0ABS7T518</accession>
<evidence type="ECO:0000313" key="3">
    <source>
        <dbReference type="Proteomes" id="UP001430954"/>
    </source>
</evidence>
<dbReference type="InterPro" id="IPR029068">
    <property type="entry name" value="Glyas_Bleomycin-R_OHBP_Dase"/>
</dbReference>
<comment type="caution">
    <text evidence="2">The sequence shown here is derived from an EMBL/GenBank/DDBJ whole genome shotgun (WGS) entry which is preliminary data.</text>
</comment>
<feature type="domain" description="VOC" evidence="1">
    <location>
        <begin position="2"/>
        <end position="113"/>
    </location>
</feature>
<protein>
    <submittedName>
        <fullName evidence="2">VOC family protein</fullName>
    </submittedName>
</protein>
<name>A0ABS7T518_9GAMM</name>
<dbReference type="PROSITE" id="PS51819">
    <property type="entry name" value="VOC"/>
    <property type="match status" value="1"/>
</dbReference>
<evidence type="ECO:0000259" key="1">
    <source>
        <dbReference type="PROSITE" id="PS51819"/>
    </source>
</evidence>
<dbReference type="InterPro" id="IPR037523">
    <property type="entry name" value="VOC_core"/>
</dbReference>
<dbReference type="EMBL" id="JAINZW010000002">
    <property type="protein sequence ID" value="MBZ4038975.1"/>
    <property type="molecule type" value="Genomic_DNA"/>
</dbReference>
<dbReference type="Pfam" id="PF00903">
    <property type="entry name" value="Glyoxalase"/>
    <property type="match status" value="1"/>
</dbReference>
<evidence type="ECO:0000313" key="2">
    <source>
        <dbReference type="EMBL" id="MBZ4038975.1"/>
    </source>
</evidence>
<keyword evidence="3" id="KW-1185">Reference proteome</keyword>
<organism evidence="2 3">
    <name type="scientific">Novilysobacter selenitireducens</name>
    <dbReference type="NCBI Taxonomy" id="2872639"/>
    <lineage>
        <taxon>Bacteria</taxon>
        <taxon>Pseudomonadati</taxon>
        <taxon>Pseudomonadota</taxon>
        <taxon>Gammaproteobacteria</taxon>
        <taxon>Lysobacterales</taxon>
        <taxon>Lysobacteraceae</taxon>
        <taxon>Novilysobacter</taxon>
    </lineage>
</organism>
<dbReference type="RefSeq" id="WP_223675180.1">
    <property type="nucleotide sequence ID" value="NZ_JAINZW010000002.1"/>
</dbReference>
<dbReference type="InterPro" id="IPR004360">
    <property type="entry name" value="Glyas_Fos-R_dOase_dom"/>
</dbReference>
<dbReference type="SUPFAM" id="SSF54593">
    <property type="entry name" value="Glyoxalase/Bleomycin resistance protein/Dihydroxybiphenyl dioxygenase"/>
    <property type="match status" value="1"/>
</dbReference>
<dbReference type="Gene3D" id="3.10.180.10">
    <property type="entry name" value="2,3-Dihydroxybiphenyl 1,2-Dioxygenase, domain 1"/>
    <property type="match status" value="1"/>
</dbReference>
<gene>
    <name evidence="2" type="ORF">K6753_05460</name>
</gene>
<sequence length="126" mass="14262">MNLNQVTLPARDVPACIAFYRSMGFTLVVDSAPRYARFECPDGGATFSLHHVEEGPEDSGVLVYFECEDLDARVADLQARGIAFDQMPTDQPWLWREARLRDPAGNRLCLFHAGTNRRHPPWRVTS</sequence>
<dbReference type="Proteomes" id="UP001430954">
    <property type="component" value="Unassembled WGS sequence"/>
</dbReference>